<dbReference type="SUPFAM" id="SSF48371">
    <property type="entry name" value="ARM repeat"/>
    <property type="match status" value="1"/>
</dbReference>
<evidence type="ECO:0000256" key="5">
    <source>
        <dbReference type="ARBA" id="ARBA00022763"/>
    </source>
</evidence>
<sequence>MDLKKNEDADENKKRLTILIEVLTHSGSTSLDEEVLKEIKKICRSSEIYISKAYDLVLQQLKKKNSQIRINAFLICKELFKRSALFRELIIKDLELIYKLSAEINSKSKLPPPKLSAENLKVLALETLSNWVKEYGDSYKKLKIAYNYFKTCHNVNFDTYEVINSAERQRQEENEIYQRNRNIDKINNLMKNVNDYEPEIDNTITSLSNCLNLLLPQPEEFFIQEIGDSNNTSVEESKYSNFDSSDVDVQQNTLRDFGITTNYSLSLQVNPNEKICVKKTEGNSSIIENAQDCVQLIVNRFLPLTKKWSNICTKYSNGNIQEIKRILDIKEKLNKILGKYHKLNIEGLSSKTDENGDKADDASDDDDDDFEEVKKEGYEDSVNMSDDELFHLINKKSEKVPEISNEKKLNLKSDTLEKNEKILDQTSPKPSSSTSNDRKSKLLKIAPKLPFDIDLYHWEDQSLSVPTLISMDRNKCPFHGKIIPRDSNGNPVENAEEKKTVDKTSLPDWQDPNLLADIKAATGFDLKMPDKKRKNKNSENENLTHKKMKTSAAALKIAKTKNYPGLVDVVRKQNDVYTRLSKKIFNKSSLKRVSSTLDKIDKRKYLDKFGDCFNYS</sequence>
<dbReference type="RefSeq" id="XP_002423009.1">
    <property type="nucleotide sequence ID" value="XM_002422964.1"/>
</dbReference>
<feature type="compositionally biased region" description="Acidic residues" evidence="10">
    <location>
        <begin position="362"/>
        <end position="371"/>
    </location>
</feature>
<dbReference type="OMA" id="EEHAEMR"/>
<dbReference type="InParanoid" id="E0VA65"/>
<dbReference type="AlphaFoldDB" id="E0VA65"/>
<feature type="region of interest" description="Disordered" evidence="10">
    <location>
        <begin position="349"/>
        <end position="378"/>
    </location>
</feature>
<dbReference type="GO" id="GO:0005694">
    <property type="term" value="C:chromosome"/>
    <property type="evidence" value="ECO:0007669"/>
    <property type="project" value="UniProtKB-SubCell"/>
</dbReference>
<accession>E0VA65</accession>
<keyword evidence="5" id="KW-0227">DNA damage</keyword>
<keyword evidence="14" id="KW-1185">Reference proteome</keyword>
<dbReference type="GO" id="GO:0009411">
    <property type="term" value="P:response to UV"/>
    <property type="evidence" value="ECO:0007669"/>
    <property type="project" value="InterPro"/>
</dbReference>
<evidence type="ECO:0000313" key="14">
    <source>
        <dbReference type="Proteomes" id="UP000009046"/>
    </source>
</evidence>
<dbReference type="Pfam" id="PF20867">
    <property type="entry name" value="UVSSA_N"/>
    <property type="match status" value="1"/>
</dbReference>
<feature type="region of interest" description="Disordered" evidence="10">
    <location>
        <begin position="480"/>
        <end position="506"/>
    </location>
</feature>
<name>E0VA65_PEDHC</name>
<reference evidence="13" key="3">
    <citation type="submission" date="2021-02" db="UniProtKB">
        <authorList>
            <consortium name="EnsemblMetazoa"/>
        </authorList>
    </citation>
    <scope>IDENTIFICATION</scope>
    <source>
        <strain evidence="13">USDA</strain>
    </source>
</reference>
<dbReference type="InterPro" id="IPR018610">
    <property type="entry name" value="UVSSA"/>
</dbReference>
<keyword evidence="7" id="KW-0862">Zinc</keyword>
<dbReference type="HOGENOM" id="CLU_023577_0_0_1"/>
<feature type="region of interest" description="Disordered" evidence="10">
    <location>
        <begin position="419"/>
        <end position="439"/>
    </location>
</feature>
<dbReference type="InterPro" id="IPR016024">
    <property type="entry name" value="ARM-type_fold"/>
</dbReference>
<evidence type="ECO:0000256" key="7">
    <source>
        <dbReference type="ARBA" id="ARBA00022833"/>
    </source>
</evidence>
<dbReference type="GO" id="GO:0006283">
    <property type="term" value="P:transcription-coupled nucleotide-excision repair"/>
    <property type="evidence" value="ECO:0007669"/>
    <property type="project" value="TreeGrafter"/>
</dbReference>
<dbReference type="STRING" id="121224.E0VA65"/>
<evidence type="ECO:0000256" key="9">
    <source>
        <dbReference type="ARBA" id="ARBA00023204"/>
    </source>
</evidence>
<evidence type="ECO:0000256" key="4">
    <source>
        <dbReference type="ARBA" id="ARBA00022723"/>
    </source>
</evidence>
<evidence type="ECO:0000256" key="3">
    <source>
        <dbReference type="ARBA" id="ARBA00022454"/>
    </source>
</evidence>
<evidence type="ECO:0000313" key="13">
    <source>
        <dbReference type="EnsemblMetazoa" id="PHUM027860-PA"/>
    </source>
</evidence>
<organism>
    <name type="scientific">Pediculus humanus subsp. corporis</name>
    <name type="common">Body louse</name>
    <dbReference type="NCBI Taxonomy" id="121224"/>
    <lineage>
        <taxon>Eukaryota</taxon>
        <taxon>Metazoa</taxon>
        <taxon>Ecdysozoa</taxon>
        <taxon>Arthropoda</taxon>
        <taxon>Hexapoda</taxon>
        <taxon>Insecta</taxon>
        <taxon>Pterygota</taxon>
        <taxon>Neoptera</taxon>
        <taxon>Paraneoptera</taxon>
        <taxon>Psocodea</taxon>
        <taxon>Troctomorpha</taxon>
        <taxon>Phthiraptera</taxon>
        <taxon>Anoplura</taxon>
        <taxon>Pediculidae</taxon>
        <taxon>Pediculus</taxon>
    </lineage>
</organism>
<feature type="compositionally biased region" description="Basic and acidic residues" evidence="10">
    <location>
        <begin position="351"/>
        <end position="361"/>
    </location>
</feature>
<keyword evidence="4" id="KW-0479">Metal-binding</keyword>
<evidence type="ECO:0000259" key="11">
    <source>
        <dbReference type="Pfam" id="PF09740"/>
    </source>
</evidence>
<dbReference type="Pfam" id="PF09740">
    <property type="entry name" value="DUF2043"/>
    <property type="match status" value="1"/>
</dbReference>
<dbReference type="CTD" id="8232244"/>
<dbReference type="PANTHER" id="PTHR28670:SF1">
    <property type="entry name" value="UV-STIMULATED SCAFFOLD PROTEIN A"/>
    <property type="match status" value="1"/>
</dbReference>
<gene>
    <name evidence="13" type="primary">8232244</name>
    <name evidence="12" type="ORF">Phum_PHUM027860</name>
</gene>
<evidence type="ECO:0000256" key="8">
    <source>
        <dbReference type="ARBA" id="ARBA00023054"/>
    </source>
</evidence>
<keyword evidence="6" id="KW-0863">Zinc-finger</keyword>
<feature type="domain" description="UV-stimulated scaffold protein A C-terminal" evidence="11">
    <location>
        <begin position="471"/>
        <end position="493"/>
    </location>
</feature>
<dbReference type="Proteomes" id="UP000009046">
    <property type="component" value="Unassembled WGS sequence"/>
</dbReference>
<evidence type="ECO:0000256" key="10">
    <source>
        <dbReference type="SAM" id="MobiDB-lite"/>
    </source>
</evidence>
<proteinExistence type="inferred from homology"/>
<evidence type="ECO:0000256" key="2">
    <source>
        <dbReference type="ARBA" id="ARBA00009240"/>
    </source>
</evidence>
<dbReference type="OrthoDB" id="5594015at2759"/>
<dbReference type="KEGG" id="phu:Phum_PHUM027860"/>
<evidence type="ECO:0000256" key="6">
    <source>
        <dbReference type="ARBA" id="ARBA00022771"/>
    </source>
</evidence>
<evidence type="ECO:0000313" key="12">
    <source>
        <dbReference type="EMBL" id="EEB10271.1"/>
    </source>
</evidence>
<dbReference type="GO" id="GO:0008270">
    <property type="term" value="F:zinc ion binding"/>
    <property type="evidence" value="ECO:0007669"/>
    <property type="project" value="UniProtKB-KW"/>
</dbReference>
<dbReference type="EMBL" id="AAZO01000338">
    <property type="status" value="NOT_ANNOTATED_CDS"/>
    <property type="molecule type" value="Genomic_DNA"/>
</dbReference>
<keyword evidence="3" id="KW-0158">Chromosome</keyword>
<dbReference type="InterPro" id="IPR049431">
    <property type="entry name" value="UVSSA_C"/>
</dbReference>
<feature type="compositionally biased region" description="Polar residues" evidence="10">
    <location>
        <begin position="424"/>
        <end position="435"/>
    </location>
</feature>
<keyword evidence="9" id="KW-0234">DNA repair</keyword>
<dbReference type="EMBL" id="DS235004">
    <property type="protein sequence ID" value="EEB10271.1"/>
    <property type="molecule type" value="Genomic_DNA"/>
</dbReference>
<dbReference type="GO" id="GO:0000993">
    <property type="term" value="F:RNA polymerase II complex binding"/>
    <property type="evidence" value="ECO:0007669"/>
    <property type="project" value="TreeGrafter"/>
</dbReference>
<evidence type="ECO:0000256" key="1">
    <source>
        <dbReference type="ARBA" id="ARBA00004286"/>
    </source>
</evidence>
<dbReference type="eggNOG" id="KOG2374">
    <property type="taxonomic scope" value="Eukaryota"/>
</dbReference>
<comment type="subcellular location">
    <subcellularLocation>
        <location evidence="1">Chromosome</location>
    </subcellularLocation>
</comment>
<comment type="similarity">
    <text evidence="2">Belongs to the UVSSA family.</text>
</comment>
<reference evidence="12" key="2">
    <citation type="submission" date="2007-04" db="EMBL/GenBank/DDBJ databases">
        <title>The genome of the human body louse.</title>
        <authorList>
            <consortium name="The Human Body Louse Genome Consortium"/>
            <person name="Kirkness E."/>
            <person name="Walenz B."/>
            <person name="Hass B."/>
            <person name="Bruggner R."/>
            <person name="Strausberg R."/>
        </authorList>
    </citation>
    <scope>NUCLEOTIDE SEQUENCE</scope>
    <source>
        <strain evidence="12">USDA</strain>
    </source>
</reference>
<protein>
    <submittedName>
        <fullName evidence="12">DNA double-strand break repair Rad50 ATPase, putative</fullName>
    </submittedName>
</protein>
<dbReference type="InterPro" id="IPR049408">
    <property type="entry name" value="UVSSA_N_a-solenoid_rpt"/>
</dbReference>
<dbReference type="EnsemblMetazoa" id="PHUM027860-RA">
    <property type="protein sequence ID" value="PHUM027860-PA"/>
    <property type="gene ID" value="PHUM027860"/>
</dbReference>
<keyword evidence="8" id="KW-0175">Coiled coil</keyword>
<dbReference type="EMBL" id="AAZO01000339">
    <property type="status" value="NOT_ANNOTATED_CDS"/>
    <property type="molecule type" value="Genomic_DNA"/>
</dbReference>
<dbReference type="GeneID" id="8232244"/>
<dbReference type="VEuPathDB" id="VectorBase:PHUM027860"/>
<reference evidence="12" key="1">
    <citation type="submission" date="2007-04" db="EMBL/GenBank/DDBJ databases">
        <title>Annotation of Pediculus humanus corporis strain USDA.</title>
        <authorList>
            <person name="Kirkness E."/>
            <person name="Hannick L."/>
            <person name="Hass B."/>
            <person name="Bruggner R."/>
            <person name="Lawson D."/>
            <person name="Bidwell S."/>
            <person name="Joardar V."/>
            <person name="Caler E."/>
            <person name="Walenz B."/>
            <person name="Inman J."/>
            <person name="Schobel S."/>
            <person name="Galinsky K."/>
            <person name="Amedeo P."/>
            <person name="Strausberg R."/>
        </authorList>
    </citation>
    <scope>NUCLEOTIDE SEQUENCE</scope>
    <source>
        <strain evidence="12">USDA</strain>
    </source>
</reference>
<dbReference type="PANTHER" id="PTHR28670">
    <property type="entry name" value="UV-STIMULATED SCAFFOLD PROTEIN A"/>
    <property type="match status" value="1"/>
</dbReference>